<evidence type="ECO:0000256" key="2">
    <source>
        <dbReference type="ARBA" id="ARBA00007251"/>
    </source>
</evidence>
<dbReference type="InterPro" id="IPR037171">
    <property type="entry name" value="NagB/RpiA_transferase-like"/>
</dbReference>
<dbReference type="Gene3D" id="1.20.120.420">
    <property type="entry name" value="translation initiation factor eif-2b, domain 1"/>
    <property type="match status" value="1"/>
</dbReference>
<dbReference type="InterPro" id="IPR000649">
    <property type="entry name" value="IF-2B-related"/>
</dbReference>
<dbReference type="InterPro" id="IPR042529">
    <property type="entry name" value="IF_2B-like_C"/>
</dbReference>
<evidence type="ECO:0000256" key="5">
    <source>
        <dbReference type="ARBA" id="ARBA00022917"/>
    </source>
</evidence>
<comment type="subunit">
    <text evidence="8">Component of the translation initiation factor 2B (eIF2B) complex which is a heterodecamer of two sets of five different subunits: alpha, beta, gamma, delta and epsilon. Subunits alpha, beta and delta comprise a regulatory subcomplex and subunits epsilon and gamma comprise a catalytic subcomplex. Within the complex, the hexameric regulatory complex resides at the center, with the two heterodimeric catalytic subcomplexes bound on opposite sides.</text>
</comment>
<comment type="similarity">
    <text evidence="2 9">Belongs to the eIF-2B alpha/beta/delta subunits family.</text>
</comment>
<keyword evidence="5" id="KW-0648">Protein biosynthesis</keyword>
<dbReference type="SUPFAM" id="SSF100950">
    <property type="entry name" value="NagB/RpiA/CoA transferase-like"/>
    <property type="match status" value="1"/>
</dbReference>
<dbReference type="STRING" id="703135.A0A2A9NNU7"/>
<feature type="compositionally biased region" description="Gly residues" evidence="10">
    <location>
        <begin position="64"/>
        <end position="74"/>
    </location>
</feature>
<dbReference type="Pfam" id="PF01008">
    <property type="entry name" value="IF-2B"/>
    <property type="match status" value="1"/>
</dbReference>
<dbReference type="InterPro" id="IPR027363">
    <property type="entry name" value="M1Pi_N"/>
</dbReference>
<keyword evidence="4" id="KW-0396">Initiation factor</keyword>
<feature type="compositionally biased region" description="Basic and acidic residues" evidence="10">
    <location>
        <begin position="1"/>
        <end position="14"/>
    </location>
</feature>
<keyword evidence="3" id="KW-0963">Cytoplasm</keyword>
<evidence type="ECO:0000256" key="9">
    <source>
        <dbReference type="RuleBase" id="RU003814"/>
    </source>
</evidence>
<keyword evidence="12" id="KW-1185">Reference proteome</keyword>
<sequence length="450" mass="48126">MTKAERRELQERQRAAKLAQKSQKQGGGGPGKVQPGSGQHKKGPSGYDLVSTGKHPGPASGVATGAGGGAGSGHQGDDNALSKSRGLKIFSHFGLPKTVGHAVKGDIHPAVVRLALMFSEFEICGANARCIATLTAFKSVIQDYTTPENNTLSRHLMTHLSPQISYLVSARPMSVSMGNAIRQLKLEISGSDIDMVEQDAKDELCEKIDTYIRERILLADEVIQDLAGQKIKDGDVILTYARSSVVEKVLLNAHEEGKIFSVIVVDSRPLLEGKGLLRTLTSTNPPIPCTYTLLPALASVITEVTTVLVGAHSICANGAVYSRAGTALVAMLASNYTVPVVVCCETYKFSDSIVLDAFGKNELGAFLCFREGLFEISCWLTFMLPFTILAPAKIEHRRNDSAEPKSNLEILNPLYDLTPPTCITVVVTEVGLIPPSSISSIPAAMGRTLV</sequence>
<evidence type="ECO:0000256" key="4">
    <source>
        <dbReference type="ARBA" id="ARBA00022540"/>
    </source>
</evidence>
<evidence type="ECO:0000313" key="12">
    <source>
        <dbReference type="Proteomes" id="UP000242287"/>
    </source>
</evidence>
<dbReference type="Proteomes" id="UP000242287">
    <property type="component" value="Unassembled WGS sequence"/>
</dbReference>
<organism evidence="11 12">
    <name type="scientific">Amanita thiersii Skay4041</name>
    <dbReference type="NCBI Taxonomy" id="703135"/>
    <lineage>
        <taxon>Eukaryota</taxon>
        <taxon>Fungi</taxon>
        <taxon>Dikarya</taxon>
        <taxon>Basidiomycota</taxon>
        <taxon>Agaricomycotina</taxon>
        <taxon>Agaricomycetes</taxon>
        <taxon>Agaricomycetidae</taxon>
        <taxon>Agaricales</taxon>
        <taxon>Pluteineae</taxon>
        <taxon>Amanitaceae</taxon>
        <taxon>Amanita</taxon>
    </lineage>
</organism>
<dbReference type="GO" id="GO:0003743">
    <property type="term" value="F:translation initiation factor activity"/>
    <property type="evidence" value="ECO:0007669"/>
    <property type="project" value="UniProtKB-KW"/>
</dbReference>
<reference evidence="11 12" key="1">
    <citation type="submission" date="2014-02" db="EMBL/GenBank/DDBJ databases">
        <title>Transposable element dynamics among asymbiotic and ectomycorrhizal Amanita fungi.</title>
        <authorList>
            <consortium name="DOE Joint Genome Institute"/>
            <person name="Hess J."/>
            <person name="Skrede I."/>
            <person name="Wolfe B."/>
            <person name="LaButti K."/>
            <person name="Ohm R.A."/>
            <person name="Grigoriev I.V."/>
            <person name="Pringle A."/>
        </authorList>
    </citation>
    <scope>NUCLEOTIDE SEQUENCE [LARGE SCALE GENOMIC DNA]</scope>
    <source>
        <strain evidence="11 12">SKay4041</strain>
    </source>
</reference>
<evidence type="ECO:0000313" key="11">
    <source>
        <dbReference type="EMBL" id="PFH49342.1"/>
    </source>
</evidence>
<gene>
    <name evidence="11" type="ORF">AMATHDRAFT_76237</name>
</gene>
<dbReference type="GO" id="GO:0005829">
    <property type="term" value="C:cytosol"/>
    <property type="evidence" value="ECO:0007669"/>
    <property type="project" value="UniProtKB-SubCell"/>
</dbReference>
<dbReference type="EMBL" id="KZ302032">
    <property type="protein sequence ID" value="PFH49342.1"/>
    <property type="molecule type" value="Genomic_DNA"/>
</dbReference>
<dbReference type="PANTHER" id="PTHR10233">
    <property type="entry name" value="TRANSLATION INITIATION FACTOR EIF-2B"/>
    <property type="match status" value="1"/>
</dbReference>
<evidence type="ECO:0000256" key="8">
    <source>
        <dbReference type="ARBA" id="ARBA00046432"/>
    </source>
</evidence>
<dbReference type="PANTHER" id="PTHR10233:SF14">
    <property type="entry name" value="TRANSLATION INITIATION FACTOR EIF-2B SUBUNIT DELTA"/>
    <property type="match status" value="1"/>
</dbReference>
<protein>
    <recommendedName>
        <fullName evidence="6">Translation initiation factor eIF2B subunit delta</fullName>
    </recommendedName>
    <alternativeName>
        <fullName evidence="7">eIF2B GDP-GTP exchange factor subunit delta</fullName>
    </alternativeName>
</protein>
<evidence type="ECO:0000256" key="3">
    <source>
        <dbReference type="ARBA" id="ARBA00022490"/>
    </source>
</evidence>
<name>A0A2A9NNU7_9AGAR</name>
<comment type="subcellular location">
    <subcellularLocation>
        <location evidence="1">Cytoplasm</location>
        <location evidence="1">Cytosol</location>
    </subcellularLocation>
</comment>
<dbReference type="AlphaFoldDB" id="A0A2A9NNU7"/>
<evidence type="ECO:0000256" key="10">
    <source>
        <dbReference type="SAM" id="MobiDB-lite"/>
    </source>
</evidence>
<proteinExistence type="inferred from homology"/>
<evidence type="ECO:0000256" key="6">
    <source>
        <dbReference type="ARBA" id="ARBA00044147"/>
    </source>
</evidence>
<feature type="region of interest" description="Disordered" evidence="10">
    <location>
        <begin position="1"/>
        <end position="80"/>
    </location>
</feature>
<dbReference type="OrthoDB" id="10254737at2759"/>
<evidence type="ECO:0000256" key="1">
    <source>
        <dbReference type="ARBA" id="ARBA00004514"/>
    </source>
</evidence>
<evidence type="ECO:0000256" key="7">
    <source>
        <dbReference type="ARBA" id="ARBA00044356"/>
    </source>
</evidence>
<dbReference type="Gene3D" id="3.40.50.10470">
    <property type="entry name" value="Translation initiation factor eif-2b, domain 2"/>
    <property type="match status" value="1"/>
</dbReference>
<accession>A0A2A9NNU7</accession>